<dbReference type="EMBL" id="FNBK01000031">
    <property type="protein sequence ID" value="SDG39279.1"/>
    <property type="molecule type" value="Genomic_DNA"/>
</dbReference>
<keyword evidence="1" id="KW-0812">Transmembrane</keyword>
<dbReference type="OrthoDB" id="383421at2157"/>
<sequence>MLSSQLESTPDEFDTEGSLLQNLWFPISIGVLAFALAGVRGKVGSTELILAGLVLDITGAIVLATPDISLRNFVATPEELEEARDQLFEIGHMIRGEADENRMDALIEIIEKSWEGDIASEPHSIYVRKLYPDEPQRAVRIMYSEDAETPEERLFEGDFEDKGEAVFGGEDYDWIAQQTIFYQWVGNEITRTKKRIRHLQTQGAIILTFGFSLQLISVIGGGAEVLTRKR</sequence>
<evidence type="ECO:0000313" key="3">
    <source>
        <dbReference type="Proteomes" id="UP000199076"/>
    </source>
</evidence>
<dbReference type="STRING" id="660518.SAMN05216218_1314"/>
<dbReference type="RefSeq" id="WP_139171223.1">
    <property type="nucleotide sequence ID" value="NZ_FNBK01000031.1"/>
</dbReference>
<reference evidence="3" key="1">
    <citation type="submission" date="2016-10" db="EMBL/GenBank/DDBJ databases">
        <authorList>
            <person name="Varghese N."/>
            <person name="Submissions S."/>
        </authorList>
    </citation>
    <scope>NUCLEOTIDE SEQUENCE [LARGE SCALE GENOMIC DNA]</scope>
    <source>
        <strain evidence="3">IBRC-M 10760</strain>
    </source>
</reference>
<accession>A0A1G7TX04</accession>
<keyword evidence="1" id="KW-0472">Membrane</keyword>
<dbReference type="AlphaFoldDB" id="A0A1G7TX04"/>
<feature type="transmembrane region" description="Helical" evidence="1">
    <location>
        <begin position="20"/>
        <end position="39"/>
    </location>
</feature>
<evidence type="ECO:0000313" key="2">
    <source>
        <dbReference type="EMBL" id="SDG39279.1"/>
    </source>
</evidence>
<organism evidence="2 3">
    <name type="scientific">Halorientalis regularis</name>
    <dbReference type="NCBI Taxonomy" id="660518"/>
    <lineage>
        <taxon>Archaea</taxon>
        <taxon>Methanobacteriati</taxon>
        <taxon>Methanobacteriota</taxon>
        <taxon>Stenosarchaea group</taxon>
        <taxon>Halobacteria</taxon>
        <taxon>Halobacteriales</taxon>
        <taxon>Haloarculaceae</taxon>
        <taxon>Halorientalis</taxon>
    </lineage>
</organism>
<feature type="transmembrane region" description="Helical" evidence="1">
    <location>
        <begin position="203"/>
        <end position="223"/>
    </location>
</feature>
<dbReference type="Proteomes" id="UP000199076">
    <property type="component" value="Unassembled WGS sequence"/>
</dbReference>
<keyword evidence="3" id="KW-1185">Reference proteome</keyword>
<gene>
    <name evidence="2" type="ORF">SAMN05216218_1314</name>
</gene>
<proteinExistence type="predicted"/>
<name>A0A1G7TX04_9EURY</name>
<evidence type="ECO:0000256" key="1">
    <source>
        <dbReference type="SAM" id="Phobius"/>
    </source>
</evidence>
<protein>
    <submittedName>
        <fullName evidence="2">Uncharacterized protein</fullName>
    </submittedName>
</protein>
<keyword evidence="1" id="KW-1133">Transmembrane helix</keyword>